<sequence>MVNTTLAFPSPFMGLAEIQPALAGINTSQEVLDVTAKVAEAPPFGRLKRFLSSSRDDTSWTILTYFLSSLLTIFRVTLLSSSPILSFATILTVPFPLPLEGLIVHQVEATEAVQLPLAVISIVASAPELESKTVVEDNSSWAGGSFSQEKSSESEIRKIGIKRIYLFIIYDFYVISCCRN</sequence>
<accession>A0A645EUR1</accession>
<evidence type="ECO:0000313" key="1">
    <source>
        <dbReference type="EMBL" id="MPN05768.1"/>
    </source>
</evidence>
<proteinExistence type="predicted"/>
<gene>
    <name evidence="1" type="ORF">SDC9_153021</name>
</gene>
<comment type="caution">
    <text evidence="1">The sequence shown here is derived from an EMBL/GenBank/DDBJ whole genome shotgun (WGS) entry which is preliminary data.</text>
</comment>
<reference evidence="1" key="1">
    <citation type="submission" date="2019-08" db="EMBL/GenBank/DDBJ databases">
        <authorList>
            <person name="Kucharzyk K."/>
            <person name="Murdoch R.W."/>
            <person name="Higgins S."/>
            <person name="Loffler F."/>
        </authorList>
    </citation>
    <scope>NUCLEOTIDE SEQUENCE</scope>
</reference>
<name>A0A645EUR1_9ZZZZ</name>
<organism evidence="1">
    <name type="scientific">bioreactor metagenome</name>
    <dbReference type="NCBI Taxonomy" id="1076179"/>
    <lineage>
        <taxon>unclassified sequences</taxon>
        <taxon>metagenomes</taxon>
        <taxon>ecological metagenomes</taxon>
    </lineage>
</organism>
<dbReference type="AlphaFoldDB" id="A0A645EUR1"/>
<protein>
    <submittedName>
        <fullName evidence="1">Uncharacterized protein</fullName>
    </submittedName>
</protein>
<dbReference type="EMBL" id="VSSQ01051675">
    <property type="protein sequence ID" value="MPN05768.1"/>
    <property type="molecule type" value="Genomic_DNA"/>
</dbReference>